<feature type="domain" description="DUF7064" evidence="1">
    <location>
        <begin position="190"/>
        <end position="301"/>
    </location>
</feature>
<evidence type="ECO:0000313" key="4">
    <source>
        <dbReference type="Proteomes" id="UP000295341"/>
    </source>
</evidence>
<keyword evidence="4" id="KW-1185">Reference proteome</keyword>
<dbReference type="OrthoDB" id="7054648at2"/>
<dbReference type="Proteomes" id="UP000295341">
    <property type="component" value="Unassembled WGS sequence"/>
</dbReference>
<proteinExistence type="predicted"/>
<dbReference type="Pfam" id="PF23212">
    <property type="entry name" value="DUF7064"/>
    <property type="match status" value="1"/>
</dbReference>
<accession>A0A4R7NZW8</accession>
<evidence type="ECO:0000259" key="2">
    <source>
        <dbReference type="Pfam" id="PF23213"/>
    </source>
</evidence>
<reference evidence="3 4" key="1">
    <citation type="submission" date="2019-03" db="EMBL/GenBank/DDBJ databases">
        <title>Genomic Encyclopedia of Type Strains, Phase IV (KMG-IV): sequencing the most valuable type-strain genomes for metagenomic binning, comparative biology and taxonomic classification.</title>
        <authorList>
            <person name="Goeker M."/>
        </authorList>
    </citation>
    <scope>NUCLEOTIDE SEQUENCE [LARGE SCALE GENOMIC DNA]</scope>
    <source>
        <strain evidence="3 4">DSM 26377</strain>
    </source>
</reference>
<dbReference type="EMBL" id="SOBT01000010">
    <property type="protein sequence ID" value="TDU26913.1"/>
    <property type="molecule type" value="Genomic_DNA"/>
</dbReference>
<name>A0A4R7NZW8_9GAMM</name>
<evidence type="ECO:0000313" key="3">
    <source>
        <dbReference type="EMBL" id="TDU26913.1"/>
    </source>
</evidence>
<dbReference type="RefSeq" id="WP_133883069.1">
    <property type="nucleotide sequence ID" value="NZ_MWIN01000009.1"/>
</dbReference>
<dbReference type="InterPro" id="IPR055492">
    <property type="entry name" value="DUF7064"/>
</dbReference>
<organism evidence="3 4">
    <name type="scientific">Panacagrimonas perspica</name>
    <dbReference type="NCBI Taxonomy" id="381431"/>
    <lineage>
        <taxon>Bacteria</taxon>
        <taxon>Pseudomonadati</taxon>
        <taxon>Pseudomonadota</taxon>
        <taxon>Gammaproteobacteria</taxon>
        <taxon>Nevskiales</taxon>
        <taxon>Nevskiaceae</taxon>
        <taxon>Panacagrimonas</taxon>
    </lineage>
</organism>
<evidence type="ECO:0000259" key="1">
    <source>
        <dbReference type="Pfam" id="PF23212"/>
    </source>
</evidence>
<dbReference type="AlphaFoldDB" id="A0A4R7NZW8"/>
<dbReference type="Pfam" id="PF23213">
    <property type="entry name" value="DUF7065"/>
    <property type="match status" value="1"/>
</dbReference>
<protein>
    <submittedName>
        <fullName evidence="3">Uncharacterized protein</fullName>
    </submittedName>
</protein>
<comment type="caution">
    <text evidence="3">The sequence shown here is derived from an EMBL/GenBank/DDBJ whole genome shotgun (WGS) entry which is preliminary data.</text>
</comment>
<sequence length="322" mass="36905">MIKPEDAEYHFKPDSHWQWVETIALPFHVPEASLNGIIYVVTRPMLGVCACDISLHDRLTDLWEEQLYIDNQQHLPCPKSLLNFTLPNGLTIEATDPSRRYRAKYEGIDETRFDLDFVALHDPFDLNDPEMDPMAAKRQSGAWDSSWSGHYDVTYRVTGELVARGKRYKIDCVDTGDRSWGPRPERDNSSVIWWHASFGEDLTVHLFKAHNLARTNEMGAHISGYVSERDKVYGIVSSRGTQEYRKAVPLGGEIEVTDTRGKTFLMTYSAINSCYWAPYPSNTYLQSYFRANHNGKIGYGVQQLGLSRAYLTRNRDAIRARN</sequence>
<dbReference type="InterPro" id="IPR055493">
    <property type="entry name" value="DUF7065"/>
</dbReference>
<gene>
    <name evidence="3" type="ORF">DFR24_3945</name>
</gene>
<feature type="domain" description="DUF7065" evidence="2">
    <location>
        <begin position="134"/>
        <end position="183"/>
    </location>
</feature>